<protein>
    <submittedName>
        <fullName evidence="2">Uncharacterized protein</fullName>
    </submittedName>
</protein>
<name>A0A5S4YY09_9BRAD</name>
<gene>
    <name evidence="2" type="ORF">FXV83_00390</name>
</gene>
<sequence length="203" mass="23088">MSQMKRQTISVAPDDPTGNAPDPFDLSNLRLPQGFAETAGVKKLLKTVPVHKPNQQDFVRVHPSVEFRENFPVIELKDEREEYVVSSDLVPELVGEFASKTLFTAINRQGVVFLWPVRLPDPDGRQMEWHRSAREAAELAMAQWVRVRANRSLGAYEIFVAEGAMGEPVWPETTYQDLVRLAFRDRLIATLDHPVIKRLRGLT</sequence>
<accession>A0A5S4YY09</accession>
<organism evidence="2 3">
    <name type="scientific">Bradyrhizobium hipponense</name>
    <dbReference type="NCBI Taxonomy" id="2605638"/>
    <lineage>
        <taxon>Bacteria</taxon>
        <taxon>Pseudomonadati</taxon>
        <taxon>Pseudomonadota</taxon>
        <taxon>Alphaproteobacteria</taxon>
        <taxon>Hyphomicrobiales</taxon>
        <taxon>Nitrobacteraceae</taxon>
        <taxon>Bradyrhizobium</taxon>
    </lineage>
</organism>
<proteinExistence type="predicted"/>
<feature type="compositionally biased region" description="Polar residues" evidence="1">
    <location>
        <begin position="1"/>
        <end position="10"/>
    </location>
</feature>
<comment type="caution">
    <text evidence="2">The sequence shown here is derived from an EMBL/GenBank/DDBJ whole genome shotgun (WGS) entry which is preliminary data.</text>
</comment>
<dbReference type="Proteomes" id="UP000324797">
    <property type="component" value="Unassembled WGS sequence"/>
</dbReference>
<evidence type="ECO:0000256" key="1">
    <source>
        <dbReference type="SAM" id="MobiDB-lite"/>
    </source>
</evidence>
<dbReference type="EMBL" id="VSTH01000003">
    <property type="protein sequence ID" value="TYO68495.1"/>
    <property type="molecule type" value="Genomic_DNA"/>
</dbReference>
<reference evidence="2 3" key="1">
    <citation type="submission" date="2019-08" db="EMBL/GenBank/DDBJ databases">
        <title>Bradyrhizobium hipponensis sp. nov., a rhizobium isolated from a Lupinus angustifolius root nodule in Tunisia.</title>
        <authorList>
            <person name="Off K."/>
            <person name="Rejili M."/>
            <person name="Mars M."/>
            <person name="Brachmann A."/>
            <person name="Marin M."/>
        </authorList>
    </citation>
    <scope>NUCLEOTIDE SEQUENCE [LARGE SCALE GENOMIC DNA]</scope>
    <source>
        <strain evidence="3">aSej3</strain>
    </source>
</reference>
<feature type="region of interest" description="Disordered" evidence="1">
    <location>
        <begin position="1"/>
        <end position="23"/>
    </location>
</feature>
<dbReference type="AlphaFoldDB" id="A0A5S4YY09"/>
<dbReference type="RefSeq" id="WP_148736684.1">
    <property type="nucleotide sequence ID" value="NZ_VSTH01000003.1"/>
</dbReference>
<evidence type="ECO:0000313" key="3">
    <source>
        <dbReference type="Proteomes" id="UP000324797"/>
    </source>
</evidence>
<keyword evidence="3" id="KW-1185">Reference proteome</keyword>
<evidence type="ECO:0000313" key="2">
    <source>
        <dbReference type="EMBL" id="TYO68495.1"/>
    </source>
</evidence>